<comment type="caution">
    <text evidence="3">The sequence shown here is derived from an EMBL/GenBank/DDBJ whole genome shotgun (WGS) entry which is preliminary data.</text>
</comment>
<dbReference type="RefSeq" id="WP_216632015.1">
    <property type="nucleotide sequence ID" value="NZ_JAHLQN010000001.1"/>
</dbReference>
<evidence type="ECO:0000313" key="3">
    <source>
        <dbReference type="EMBL" id="MBU5626534.1"/>
    </source>
</evidence>
<feature type="region of interest" description="Disordered" evidence="1">
    <location>
        <begin position="1"/>
        <end position="86"/>
    </location>
</feature>
<dbReference type="EMBL" id="JAHLQN010000001">
    <property type="protein sequence ID" value="MBU5626534.1"/>
    <property type="molecule type" value="Genomic_DNA"/>
</dbReference>
<dbReference type="Proteomes" id="UP000787672">
    <property type="component" value="Unassembled WGS sequence"/>
</dbReference>
<feature type="compositionally biased region" description="Low complexity" evidence="1">
    <location>
        <begin position="49"/>
        <end position="59"/>
    </location>
</feature>
<keyword evidence="4" id="KW-1185">Reference proteome</keyword>
<evidence type="ECO:0000259" key="2">
    <source>
        <dbReference type="Pfam" id="PF18798"/>
    </source>
</evidence>
<feature type="region of interest" description="Disordered" evidence="1">
    <location>
        <begin position="658"/>
        <end position="708"/>
    </location>
</feature>
<organism evidence="3 4">
    <name type="scientific">Dysosmobacter acutus</name>
    <dbReference type="NCBI Taxonomy" id="2841504"/>
    <lineage>
        <taxon>Bacteria</taxon>
        <taxon>Bacillati</taxon>
        <taxon>Bacillota</taxon>
        <taxon>Clostridia</taxon>
        <taxon>Eubacteriales</taxon>
        <taxon>Oscillospiraceae</taxon>
        <taxon>Dysosmobacter</taxon>
    </lineage>
</organism>
<dbReference type="InterPro" id="IPR040824">
    <property type="entry name" value="LPD3"/>
</dbReference>
<dbReference type="Pfam" id="PF18798">
    <property type="entry name" value="LPD3"/>
    <property type="match status" value="1"/>
</dbReference>
<feature type="compositionally biased region" description="Basic and acidic residues" evidence="1">
    <location>
        <begin position="35"/>
        <end position="48"/>
    </location>
</feature>
<accession>A0ABS6F8C1</accession>
<reference evidence="3 4" key="1">
    <citation type="submission" date="2021-06" db="EMBL/GenBank/DDBJ databases">
        <authorList>
            <person name="Sun Q."/>
            <person name="Li D."/>
        </authorList>
    </citation>
    <scope>NUCLEOTIDE SEQUENCE [LARGE SCALE GENOMIC DNA]</scope>
    <source>
        <strain evidence="3 4">MSJ-2</strain>
    </source>
</reference>
<evidence type="ECO:0000256" key="1">
    <source>
        <dbReference type="SAM" id="MobiDB-lite"/>
    </source>
</evidence>
<evidence type="ECO:0000313" key="4">
    <source>
        <dbReference type="Proteomes" id="UP000787672"/>
    </source>
</evidence>
<feature type="domain" description="Large polyvalent protein-associated" evidence="2">
    <location>
        <begin position="507"/>
        <end position="611"/>
    </location>
</feature>
<sequence length="1650" mass="176700">MTLDQWKKKYGTGTSASGVRARVGSSVKPTPTTSNRERQLTDLERSARSAESTSRAQTAIKKQNKEKERQARTAESLARAQMAAAPQANISPAGTLRRVEAPDTTPYSLMKSIGGLAQKGIGGLAQHFGDALALGEDVVLAPFELFSGQELGALSDHAPLNAWAKNIRRENENVAQYYQENMDKGGTGARLLEELGSATIAAVPQAVLAMLTGGTSAAAQTAQGVAQTAARELTPGTLATVTRAVSSMAKDPQYWTAFSQVVGSSYEDALADGTSRPKAALYAVGNGLFNAAVEVGGGIQTLPAELRQGGKALRTWIDSMVDEGKEEVVQGVIERALQNGVYGKGSPLASVSDPNAVFNPATAAREFAGGAVVGGVLGGGQMLASKAIDAAARPSAPAQAQDNVLLREVRNSAGQKNAAQRGENAAVEGSRDFLEQQLFGQQKNASGEAAGPIQYTFIDGSNTDGKNAALASAYQQTAGKAIEIPDALVQKYSNINNDPAQKLINVVKQFYEKHLKGQQVGVRLNNGVVEIMFENDGKKKATGWRMKPEKAASFERLLDLVKNSEYAYSEVNRNANEATSIPRFHYFTARAIVDGVEVPVKIQVRDVNTGANTQETHYYTHNLQNKRGSNSPVAGAQSANIDSNAYTSSLIDPTIAQEADSVNPSAGVDGQGDEGAVRRDDSLGSARAGFTTPGMAGTERVSRLQDSLPYDRYQGEATGMSREDYAKLFRYESQTEGRSMSLADDTLYLYQDGERRFIRDVDENSYHELVESLKDATAWNAPQTDAAELIRRELEGRAVNLEIDSGEYADWISTMREHATAGGQGTQAWSKWSRSGTEGRIEGEAEAWDNLQKSKLSQNKKTEVFRKILQWNNQIESTENGDTAALKDVILDVARQRGVLDGLTGKQSTLLRKIAGTSLDSMSFDQLKSLAYASTSALSTDAIPANAGQKLKTIQILNMLSSPKTAAKNIAGNTTFYGIDAAAMRGAAILDMALSKLTGTRSVAFEQGTLSRASREAAVKAMQMAAAEITLDVNMDGAQSRYGTASSRTFKAGGSLADRVLSALERNQAYLLNATDELYKGAARSTAERTQALVDQGRIKTEDQDYAAKQAEELAKYRTFQDNSKLSVGIQTIRDVLNMIGVGDSGRTVGGHTVHSFGAGDVIAPFTRVAGNLASRGLEYSPVNAVRGTLELAGVVAQAARGNVDAARQAKAVSNLARGMTGTAIAYGFMLLAQAGLLRQADDEDDADVRALNQAEGITGTQLNLSAAQRALSGEGAAWRSGDTLIDLSSIEPLNLLMNLGTEMAKSEASPIVTAWNATSDSFMDVTAELPVMQSIGNAAVDIVRYNQDPKEVFAKEAMNTLVSSTLPNLMRSAARGLDDRPRSTYSGDTLAERLRDNVKSGVPGLRETLPGSVDGFGRDRTYQGSRSFNLFQAMLNPVGVNTYTQGEVSKELEAVRKATGDTSFYPDKSAPSKLKADGKELPLTYEQRQEFQRTRGSAALLVMGQMMGADAYKQSSDEQKSKLLSDCSAYAYQAAKAEAMGRDSVDEWVLNAQNAQRDLGISTADFIALRQRYGEMLSGKSYEKVKQAAAAGLSVEEYAAMQDGLDADGNGGVSQAEAQAYLDAQEFSREQKADLWSIINKGWKKNPYA</sequence>
<feature type="compositionally biased region" description="Basic and acidic residues" evidence="1">
    <location>
        <begin position="63"/>
        <end position="72"/>
    </location>
</feature>
<gene>
    <name evidence="3" type="ORF">KQI82_06320</name>
</gene>
<protein>
    <recommendedName>
        <fullName evidence="2">Large polyvalent protein-associated domain-containing protein</fullName>
    </recommendedName>
</protein>
<name>A0ABS6F8C1_9FIRM</name>
<proteinExistence type="predicted"/>